<dbReference type="AlphaFoldDB" id="A0A5J5ANM3"/>
<evidence type="ECO:0000313" key="2">
    <source>
        <dbReference type="EMBL" id="KAA8531296.1"/>
    </source>
</evidence>
<feature type="compositionally biased region" description="Acidic residues" evidence="1">
    <location>
        <begin position="43"/>
        <end position="61"/>
    </location>
</feature>
<gene>
    <name evidence="2" type="ORF">F0562_006005</name>
</gene>
<feature type="compositionally biased region" description="Basic and acidic residues" evidence="1">
    <location>
        <begin position="1"/>
        <end position="12"/>
    </location>
</feature>
<evidence type="ECO:0000256" key="1">
    <source>
        <dbReference type="SAM" id="MobiDB-lite"/>
    </source>
</evidence>
<organism evidence="2 3">
    <name type="scientific">Nyssa sinensis</name>
    <dbReference type="NCBI Taxonomy" id="561372"/>
    <lineage>
        <taxon>Eukaryota</taxon>
        <taxon>Viridiplantae</taxon>
        <taxon>Streptophyta</taxon>
        <taxon>Embryophyta</taxon>
        <taxon>Tracheophyta</taxon>
        <taxon>Spermatophyta</taxon>
        <taxon>Magnoliopsida</taxon>
        <taxon>eudicotyledons</taxon>
        <taxon>Gunneridae</taxon>
        <taxon>Pentapetalae</taxon>
        <taxon>asterids</taxon>
        <taxon>Cornales</taxon>
        <taxon>Nyssaceae</taxon>
        <taxon>Nyssa</taxon>
    </lineage>
</organism>
<sequence>MKGKNDNEGVGRERRRRYTDSRGVGSYRWEDPKGRLWRRGGDDGGDDDDYFDDFDDEGEGDEGGLFKRRIVLQWRCIYFTRQRLSMLCFMPVVSTK</sequence>
<keyword evidence="3" id="KW-1185">Reference proteome</keyword>
<name>A0A5J5ANM3_9ASTE</name>
<protein>
    <submittedName>
        <fullName evidence="2">Uncharacterized protein</fullName>
    </submittedName>
</protein>
<proteinExistence type="predicted"/>
<dbReference type="Proteomes" id="UP000325577">
    <property type="component" value="Linkage Group LG2"/>
</dbReference>
<evidence type="ECO:0000313" key="3">
    <source>
        <dbReference type="Proteomes" id="UP000325577"/>
    </source>
</evidence>
<accession>A0A5J5ANM3</accession>
<feature type="compositionally biased region" description="Basic and acidic residues" evidence="1">
    <location>
        <begin position="28"/>
        <end position="42"/>
    </location>
</feature>
<reference evidence="2 3" key="1">
    <citation type="submission" date="2019-09" db="EMBL/GenBank/DDBJ databases">
        <title>A chromosome-level genome assembly of the Chinese tupelo Nyssa sinensis.</title>
        <authorList>
            <person name="Yang X."/>
            <person name="Kang M."/>
            <person name="Yang Y."/>
            <person name="Xiong H."/>
            <person name="Wang M."/>
            <person name="Zhang Z."/>
            <person name="Wang Z."/>
            <person name="Wu H."/>
            <person name="Ma T."/>
            <person name="Liu J."/>
            <person name="Xi Z."/>
        </authorList>
    </citation>
    <scope>NUCLEOTIDE SEQUENCE [LARGE SCALE GENOMIC DNA]</scope>
    <source>
        <strain evidence="2">J267</strain>
        <tissue evidence="2">Leaf</tissue>
    </source>
</reference>
<feature type="region of interest" description="Disordered" evidence="1">
    <location>
        <begin position="1"/>
        <end position="61"/>
    </location>
</feature>
<dbReference type="EMBL" id="CM018043">
    <property type="protein sequence ID" value="KAA8531296.1"/>
    <property type="molecule type" value="Genomic_DNA"/>
</dbReference>